<name>A0A2U1PJU6_ARTAN</name>
<accession>A0A2U1PJU6</accession>
<sequence length="111" mass="12954">MWCDLSPIRDILTVRDITRAGLSLSDSVFDVIDNGSWRWPTDWFARFPNLVNLPVPTLLDDTNDGLCWRDLDGTPDHIRHSNLPYHPESLHQLHQLHLPSLPNLMEIYYHL</sequence>
<organism evidence="1 2">
    <name type="scientific">Artemisia annua</name>
    <name type="common">Sweet wormwood</name>
    <dbReference type="NCBI Taxonomy" id="35608"/>
    <lineage>
        <taxon>Eukaryota</taxon>
        <taxon>Viridiplantae</taxon>
        <taxon>Streptophyta</taxon>
        <taxon>Embryophyta</taxon>
        <taxon>Tracheophyta</taxon>
        <taxon>Spermatophyta</taxon>
        <taxon>Magnoliopsida</taxon>
        <taxon>eudicotyledons</taxon>
        <taxon>Gunneridae</taxon>
        <taxon>Pentapetalae</taxon>
        <taxon>asterids</taxon>
        <taxon>campanulids</taxon>
        <taxon>Asterales</taxon>
        <taxon>Asteraceae</taxon>
        <taxon>Asteroideae</taxon>
        <taxon>Anthemideae</taxon>
        <taxon>Artemisiinae</taxon>
        <taxon>Artemisia</taxon>
    </lineage>
</organism>
<keyword evidence="2" id="KW-1185">Reference proteome</keyword>
<protein>
    <submittedName>
        <fullName evidence="1">Reverse transcriptase domain, Reverse transcriptase zinc-binding domain protein</fullName>
    </submittedName>
</protein>
<dbReference type="EMBL" id="PKPP01001064">
    <property type="protein sequence ID" value="PWA85992.1"/>
    <property type="molecule type" value="Genomic_DNA"/>
</dbReference>
<evidence type="ECO:0000313" key="2">
    <source>
        <dbReference type="Proteomes" id="UP000245207"/>
    </source>
</evidence>
<keyword evidence="1" id="KW-0695">RNA-directed DNA polymerase</keyword>
<comment type="caution">
    <text evidence="1">The sequence shown here is derived from an EMBL/GenBank/DDBJ whole genome shotgun (WGS) entry which is preliminary data.</text>
</comment>
<reference evidence="1 2" key="1">
    <citation type="journal article" date="2018" name="Mol. Plant">
        <title>The genome of Artemisia annua provides insight into the evolution of Asteraceae family and artemisinin biosynthesis.</title>
        <authorList>
            <person name="Shen Q."/>
            <person name="Zhang L."/>
            <person name="Liao Z."/>
            <person name="Wang S."/>
            <person name="Yan T."/>
            <person name="Shi P."/>
            <person name="Liu M."/>
            <person name="Fu X."/>
            <person name="Pan Q."/>
            <person name="Wang Y."/>
            <person name="Lv Z."/>
            <person name="Lu X."/>
            <person name="Zhang F."/>
            <person name="Jiang W."/>
            <person name="Ma Y."/>
            <person name="Chen M."/>
            <person name="Hao X."/>
            <person name="Li L."/>
            <person name="Tang Y."/>
            <person name="Lv G."/>
            <person name="Zhou Y."/>
            <person name="Sun X."/>
            <person name="Brodelius P.E."/>
            <person name="Rose J.K.C."/>
            <person name="Tang K."/>
        </authorList>
    </citation>
    <scope>NUCLEOTIDE SEQUENCE [LARGE SCALE GENOMIC DNA]</scope>
    <source>
        <strain evidence="2">cv. Huhao1</strain>
        <tissue evidence="1">Leaf</tissue>
    </source>
</reference>
<dbReference type="GO" id="GO:0003964">
    <property type="term" value="F:RNA-directed DNA polymerase activity"/>
    <property type="evidence" value="ECO:0007669"/>
    <property type="project" value="UniProtKB-KW"/>
</dbReference>
<dbReference type="OrthoDB" id="1938625at2759"/>
<gene>
    <name evidence="1" type="ORF">CTI12_AA142880</name>
</gene>
<dbReference type="AlphaFoldDB" id="A0A2U1PJU6"/>
<evidence type="ECO:0000313" key="1">
    <source>
        <dbReference type="EMBL" id="PWA85992.1"/>
    </source>
</evidence>
<dbReference type="Proteomes" id="UP000245207">
    <property type="component" value="Unassembled WGS sequence"/>
</dbReference>
<proteinExistence type="predicted"/>
<keyword evidence="1" id="KW-0548">Nucleotidyltransferase</keyword>
<keyword evidence="1" id="KW-0808">Transferase</keyword>